<dbReference type="GO" id="GO:0044781">
    <property type="term" value="P:bacterial-type flagellum organization"/>
    <property type="evidence" value="ECO:0007669"/>
    <property type="project" value="InterPro"/>
</dbReference>
<proteinExistence type="predicted"/>
<evidence type="ECO:0000313" key="3">
    <source>
        <dbReference type="Proteomes" id="UP000011744"/>
    </source>
</evidence>
<dbReference type="Pfam" id="PF10768">
    <property type="entry name" value="FliX"/>
    <property type="match status" value="1"/>
</dbReference>
<keyword evidence="3" id="KW-1185">Reference proteome</keyword>
<keyword evidence="2" id="KW-0282">Flagellum</keyword>
<evidence type="ECO:0000313" key="2">
    <source>
        <dbReference type="EMBL" id="EME69182.1"/>
    </source>
</evidence>
<accession>M2ZPG0</accession>
<dbReference type="Proteomes" id="UP000011744">
    <property type="component" value="Unassembled WGS sequence"/>
</dbReference>
<dbReference type="eggNOG" id="ENOG50330GZ">
    <property type="taxonomic scope" value="Bacteria"/>
</dbReference>
<keyword evidence="2" id="KW-0969">Cilium</keyword>
<organism evidence="2 3">
    <name type="scientific">Paramagnetospirillum caucaseum</name>
    <dbReference type="NCBI Taxonomy" id="1244869"/>
    <lineage>
        <taxon>Bacteria</taxon>
        <taxon>Pseudomonadati</taxon>
        <taxon>Pseudomonadota</taxon>
        <taxon>Alphaproteobacteria</taxon>
        <taxon>Rhodospirillales</taxon>
        <taxon>Magnetospirillaceae</taxon>
        <taxon>Paramagnetospirillum</taxon>
    </lineage>
</organism>
<comment type="caution">
    <text evidence="2">The sequence shown here is derived from an EMBL/GenBank/DDBJ whole genome shotgun (WGS) entry which is preliminary data.</text>
</comment>
<reference evidence="2 3" key="1">
    <citation type="journal article" date="2014" name="Genome Announc.">
        <title>Draft Genome Sequence of Magnetospirillum sp. Strain SO-1, a Freshwater Magnetotactic Bacterium Isolated from the Ol'khovka River, Russia.</title>
        <authorList>
            <person name="Grouzdev D.S."/>
            <person name="Dziuba M.V."/>
            <person name="Sukhacheva M.S."/>
            <person name="Mardanov A.V."/>
            <person name="Beletskiy A.V."/>
            <person name="Kuznetsov B.B."/>
            <person name="Skryabin K.G."/>
        </authorList>
    </citation>
    <scope>NUCLEOTIDE SEQUENCE [LARGE SCALE GENOMIC DNA]</scope>
    <source>
        <strain evidence="2 3">SO-1</strain>
    </source>
</reference>
<dbReference type="RefSeq" id="WP_008618834.1">
    <property type="nucleotide sequence ID" value="NZ_AONQ01000040.1"/>
</dbReference>
<protein>
    <submittedName>
        <fullName evidence="2">Flagellar assembly regulator FliX</fullName>
    </submittedName>
</protein>
<dbReference type="OrthoDB" id="8005693at2"/>
<dbReference type="PATRIC" id="fig|1244869.3.peg.2928"/>
<dbReference type="NCBIfam" id="NF009426">
    <property type="entry name" value="PRK12787.1-2"/>
    <property type="match status" value="1"/>
</dbReference>
<dbReference type="STRING" id="1244869.H261_14545"/>
<dbReference type="AlphaFoldDB" id="M2ZPG0"/>
<dbReference type="InterPro" id="IPR019704">
    <property type="entry name" value="Flagellar_assmbl_FliX_class2"/>
</dbReference>
<evidence type="ECO:0000256" key="1">
    <source>
        <dbReference type="SAM" id="MobiDB-lite"/>
    </source>
</evidence>
<sequence>MKISGVGSKGAVSGTRKSESSGAKGEFKKALIESMDSMEEAHAVEAPVGMTGIDALLVVQQVDNSVEREARRRLVRRGEELLDGLEELRHGLLMGEIPTSRMMNLAQNVRARRENCADPRLAAILDEIELRVEVELAKLSQRG</sequence>
<gene>
    <name evidence="2" type="primary">fliX</name>
    <name evidence="2" type="ORF">H261_14545</name>
</gene>
<dbReference type="EMBL" id="AONQ01000040">
    <property type="protein sequence ID" value="EME69182.1"/>
    <property type="molecule type" value="Genomic_DNA"/>
</dbReference>
<name>M2ZPG0_9PROT</name>
<keyword evidence="2" id="KW-0966">Cell projection</keyword>
<feature type="region of interest" description="Disordered" evidence="1">
    <location>
        <begin position="1"/>
        <end position="26"/>
    </location>
</feature>